<dbReference type="AlphaFoldDB" id="A0A2P6M882"/>
<dbReference type="RefSeq" id="WP_106990720.1">
    <property type="nucleotide sequence ID" value="NZ_JAVEVW010000002.1"/>
</dbReference>
<dbReference type="SUPFAM" id="SSF54427">
    <property type="entry name" value="NTF2-like"/>
    <property type="match status" value="1"/>
</dbReference>
<protein>
    <recommendedName>
        <fullName evidence="3">Nuclear transport factor 2 family protein</fullName>
    </recommendedName>
</protein>
<evidence type="ECO:0008006" key="3">
    <source>
        <dbReference type="Google" id="ProtNLM"/>
    </source>
</evidence>
<keyword evidence="2" id="KW-1185">Reference proteome</keyword>
<dbReference type="EMBL" id="PVLF01000013">
    <property type="protein sequence ID" value="PRH82195.1"/>
    <property type="molecule type" value="Genomic_DNA"/>
</dbReference>
<evidence type="ECO:0000313" key="1">
    <source>
        <dbReference type="EMBL" id="PRH82195.1"/>
    </source>
</evidence>
<dbReference type="OrthoDB" id="5801455at2"/>
<dbReference type="Proteomes" id="UP000241736">
    <property type="component" value="Unassembled WGS sequence"/>
</dbReference>
<evidence type="ECO:0000313" key="2">
    <source>
        <dbReference type="Proteomes" id="UP000241736"/>
    </source>
</evidence>
<dbReference type="Gene3D" id="3.10.450.50">
    <property type="match status" value="1"/>
</dbReference>
<organism evidence="1 2">
    <name type="scientific">Arenimonas caeni</name>
    <dbReference type="NCBI Taxonomy" id="2058085"/>
    <lineage>
        <taxon>Bacteria</taxon>
        <taxon>Pseudomonadati</taxon>
        <taxon>Pseudomonadota</taxon>
        <taxon>Gammaproteobacteria</taxon>
        <taxon>Lysobacterales</taxon>
        <taxon>Lysobacteraceae</taxon>
        <taxon>Arenimonas</taxon>
    </lineage>
</organism>
<accession>A0A2P6M882</accession>
<reference evidence="1 2" key="1">
    <citation type="submission" date="2018-03" db="EMBL/GenBank/DDBJ databases">
        <title>Arenimonas caeni sp. nov., isolated from activated sludge.</title>
        <authorList>
            <person name="Liu H."/>
        </authorList>
    </citation>
    <scope>NUCLEOTIDE SEQUENCE [LARGE SCALE GENOMIC DNA]</scope>
    <source>
        <strain evidence="2">z29</strain>
    </source>
</reference>
<dbReference type="InterPro" id="IPR032710">
    <property type="entry name" value="NTF2-like_dom_sf"/>
</dbReference>
<name>A0A2P6M882_9GAMM</name>
<gene>
    <name evidence="1" type="ORF">C6N40_09190</name>
</gene>
<sequence>MLLLAGLAVVTGCARTPPEQALRETIASMQAAAEARDTEALVGHLADDFGGPEGMDRDRFRRYLALIWLRNRDVGVTLGPLDVELMGDRARVRFTAAARGGEGLLPDRAEVYQVETGWRLEGGDWKLISADWR</sequence>
<proteinExistence type="predicted"/>
<comment type="caution">
    <text evidence="1">The sequence shown here is derived from an EMBL/GenBank/DDBJ whole genome shotgun (WGS) entry which is preliminary data.</text>
</comment>